<dbReference type="PROSITE" id="PS50983">
    <property type="entry name" value="FE_B12_PBP"/>
    <property type="match status" value="1"/>
</dbReference>
<dbReference type="AlphaFoldDB" id="A0A075VAS7"/>
<keyword evidence="4 5" id="KW-0732">Signal</keyword>
<dbReference type="InterPro" id="IPR051313">
    <property type="entry name" value="Bact_iron-sidero_bind"/>
</dbReference>
<sequence length="327" mass="35236">MTPPRRAAVAFAVTACLALSACGGGAQESASTGTGQSGFPRTVEHVMGSTTIDKQPATVAALDSSYVDATLALETKVVAYTKYRNYDKLPDYLGDDRKYAEGAKEIGALESPDIEQLYDIKPDLIVSAKVRHEKFYAEFGKVAPTVFSQTTGATWKDNIRMLGKALGKEALAEQKIKAYEERARKVGDAIKAKLGKPAAVSVVRFVEGEPTVRLYSSASFPGTVMADAGFQRPAGQPDNKTKISNDLSQEEIGKLDAEAIFVATYADETKQAESPKTKFQSNPLWGTLKGKVIDVNDTTWFTSVSLQGAHAMLDDIAKQFGVDSFRA</sequence>
<feature type="domain" description="Fe/B12 periplasmic-binding" evidence="6">
    <location>
        <begin position="58"/>
        <end position="324"/>
    </location>
</feature>
<dbReference type="eggNOG" id="COG0614">
    <property type="taxonomic scope" value="Bacteria"/>
</dbReference>
<dbReference type="HOGENOM" id="CLU_038034_0_2_11"/>
<evidence type="ECO:0000256" key="5">
    <source>
        <dbReference type="SAM" id="SignalP"/>
    </source>
</evidence>
<dbReference type="Pfam" id="PF01497">
    <property type="entry name" value="Peripla_BP_2"/>
    <property type="match status" value="1"/>
</dbReference>
<dbReference type="EMBL" id="CP008953">
    <property type="protein sequence ID" value="AIG79975.1"/>
    <property type="molecule type" value="Genomic_DNA"/>
</dbReference>
<dbReference type="GO" id="GO:1901678">
    <property type="term" value="P:iron coordination entity transport"/>
    <property type="evidence" value="ECO:0007669"/>
    <property type="project" value="UniProtKB-ARBA"/>
</dbReference>
<dbReference type="SUPFAM" id="SSF53807">
    <property type="entry name" value="Helical backbone' metal receptor"/>
    <property type="match status" value="1"/>
</dbReference>
<comment type="similarity">
    <text evidence="2">Belongs to the bacterial solute-binding protein 8 family.</text>
</comment>
<dbReference type="PROSITE" id="PS51257">
    <property type="entry name" value="PROKAR_LIPOPROTEIN"/>
    <property type="match status" value="1"/>
</dbReference>
<evidence type="ECO:0000256" key="3">
    <source>
        <dbReference type="ARBA" id="ARBA00022448"/>
    </source>
</evidence>
<dbReference type="PANTHER" id="PTHR30532">
    <property type="entry name" value="IRON III DICITRATE-BINDING PERIPLASMIC PROTEIN"/>
    <property type="match status" value="1"/>
</dbReference>
<feature type="chain" id="PRO_5001710451" evidence="5">
    <location>
        <begin position="27"/>
        <end position="327"/>
    </location>
</feature>
<keyword evidence="8" id="KW-1185">Reference proteome</keyword>
<evidence type="ECO:0000256" key="2">
    <source>
        <dbReference type="ARBA" id="ARBA00008814"/>
    </source>
</evidence>
<keyword evidence="3" id="KW-0813">Transport</keyword>
<gene>
    <name evidence="7" type="ORF">AJAP_35840</name>
</gene>
<dbReference type="GO" id="GO:0030288">
    <property type="term" value="C:outer membrane-bounded periplasmic space"/>
    <property type="evidence" value="ECO:0007669"/>
    <property type="project" value="TreeGrafter"/>
</dbReference>
<evidence type="ECO:0000256" key="1">
    <source>
        <dbReference type="ARBA" id="ARBA00004196"/>
    </source>
</evidence>
<organism evidence="7 8">
    <name type="scientific">Amycolatopsis japonica</name>
    <dbReference type="NCBI Taxonomy" id="208439"/>
    <lineage>
        <taxon>Bacteria</taxon>
        <taxon>Bacillati</taxon>
        <taxon>Actinomycetota</taxon>
        <taxon>Actinomycetes</taxon>
        <taxon>Pseudonocardiales</taxon>
        <taxon>Pseudonocardiaceae</taxon>
        <taxon>Amycolatopsis</taxon>
        <taxon>Amycolatopsis japonica group</taxon>
    </lineage>
</organism>
<evidence type="ECO:0000259" key="6">
    <source>
        <dbReference type="PROSITE" id="PS50983"/>
    </source>
</evidence>
<dbReference type="Proteomes" id="UP000028492">
    <property type="component" value="Chromosome"/>
</dbReference>
<dbReference type="RefSeq" id="WP_174492070.1">
    <property type="nucleotide sequence ID" value="NZ_CP008953.1"/>
</dbReference>
<feature type="signal peptide" evidence="5">
    <location>
        <begin position="1"/>
        <end position="26"/>
    </location>
</feature>
<protein>
    <submittedName>
        <fullName evidence="7">Conserved putative secreted protein</fullName>
    </submittedName>
</protein>
<dbReference type="KEGG" id="aja:AJAP_35840"/>
<dbReference type="InterPro" id="IPR002491">
    <property type="entry name" value="ABC_transptr_periplasmic_BD"/>
</dbReference>
<evidence type="ECO:0000256" key="4">
    <source>
        <dbReference type="ARBA" id="ARBA00022729"/>
    </source>
</evidence>
<comment type="subcellular location">
    <subcellularLocation>
        <location evidence="1">Cell envelope</location>
    </subcellularLocation>
</comment>
<dbReference type="PANTHER" id="PTHR30532:SF21">
    <property type="entry name" value="SIDEROPHORE-BINDING LIPOPROTEIN YFIY-RELATED"/>
    <property type="match status" value="1"/>
</dbReference>
<name>A0A075VAS7_9PSEU</name>
<dbReference type="CDD" id="cd01146">
    <property type="entry name" value="FhuD"/>
    <property type="match status" value="1"/>
</dbReference>
<proteinExistence type="inferred from homology"/>
<dbReference type="Gene3D" id="3.40.50.1980">
    <property type="entry name" value="Nitrogenase molybdenum iron protein domain"/>
    <property type="match status" value="2"/>
</dbReference>
<evidence type="ECO:0000313" key="7">
    <source>
        <dbReference type="EMBL" id="AIG79975.1"/>
    </source>
</evidence>
<evidence type="ECO:0000313" key="8">
    <source>
        <dbReference type="Proteomes" id="UP000028492"/>
    </source>
</evidence>
<reference evidence="7 8" key="1">
    <citation type="journal article" date="2014" name="J. Biotechnol.">
        <title>Complete genome sequence of the actinobacterium Amycolatopsis japonica MG417-CF17(T) (=DSM 44213T) producing (S,S)-N,N'-ethylenediaminedisuccinic acid.</title>
        <authorList>
            <person name="Stegmann E."/>
            <person name="Albersmeier A."/>
            <person name="Spohn M."/>
            <person name="Gert H."/>
            <person name="Weber T."/>
            <person name="Wohlleben W."/>
            <person name="Kalinowski J."/>
            <person name="Ruckert C."/>
        </authorList>
    </citation>
    <scope>NUCLEOTIDE SEQUENCE [LARGE SCALE GENOMIC DNA]</scope>
    <source>
        <strain evidence="8">MG417-CF17 (DSM 44213)</strain>
    </source>
</reference>
<dbReference type="STRING" id="208439.AJAP_35840"/>
<accession>A0A075VAS7</accession>